<accession>A0AAV2GQV4</accession>
<proteinExistence type="predicted"/>
<organism evidence="1 2">
    <name type="scientific">Linum trigynum</name>
    <dbReference type="NCBI Taxonomy" id="586398"/>
    <lineage>
        <taxon>Eukaryota</taxon>
        <taxon>Viridiplantae</taxon>
        <taxon>Streptophyta</taxon>
        <taxon>Embryophyta</taxon>
        <taxon>Tracheophyta</taxon>
        <taxon>Spermatophyta</taxon>
        <taxon>Magnoliopsida</taxon>
        <taxon>eudicotyledons</taxon>
        <taxon>Gunneridae</taxon>
        <taxon>Pentapetalae</taxon>
        <taxon>rosids</taxon>
        <taxon>fabids</taxon>
        <taxon>Malpighiales</taxon>
        <taxon>Linaceae</taxon>
        <taxon>Linum</taxon>
    </lineage>
</organism>
<sequence length="127" mass="14295">MFLATSNEVRLLPRICLYRRKRRMKRRDVVAVAIPLSSGSSPNNITAEKLPNSQPAQPWLNLQVIPSAAVDATTNIIGTYTGPFESLLRPNWKYLKRRVRAVIGVLPPPLMVVETRAEMVDVKEEEA</sequence>
<keyword evidence="2" id="KW-1185">Reference proteome</keyword>
<reference evidence="1 2" key="1">
    <citation type="submission" date="2024-04" db="EMBL/GenBank/DDBJ databases">
        <authorList>
            <person name="Fracassetti M."/>
        </authorList>
    </citation>
    <scope>NUCLEOTIDE SEQUENCE [LARGE SCALE GENOMIC DNA]</scope>
</reference>
<evidence type="ECO:0000313" key="1">
    <source>
        <dbReference type="EMBL" id="CAL1413148.1"/>
    </source>
</evidence>
<evidence type="ECO:0000313" key="2">
    <source>
        <dbReference type="Proteomes" id="UP001497516"/>
    </source>
</evidence>
<dbReference type="EMBL" id="OZ034822">
    <property type="protein sequence ID" value="CAL1413148.1"/>
    <property type="molecule type" value="Genomic_DNA"/>
</dbReference>
<dbReference type="Proteomes" id="UP001497516">
    <property type="component" value="Chromosome 9"/>
</dbReference>
<dbReference type="AlphaFoldDB" id="A0AAV2GQV4"/>
<name>A0AAV2GQV4_9ROSI</name>
<gene>
    <name evidence="1" type="ORF">LTRI10_LOCUS52399</name>
</gene>
<protein>
    <submittedName>
        <fullName evidence="1">Uncharacterized protein</fullName>
    </submittedName>
</protein>